<evidence type="ECO:0000256" key="5">
    <source>
        <dbReference type="ARBA" id="ARBA00022617"/>
    </source>
</evidence>
<keyword evidence="6" id="KW-0285">Flavoprotein</keyword>
<protein>
    <recommendedName>
        <fullName evidence="4">nitric oxide dioxygenase</fullName>
        <ecNumber evidence="4">1.14.12.17</ecNumber>
    </recommendedName>
</protein>
<dbReference type="InterPro" id="IPR006058">
    <property type="entry name" value="2Fe2S_fd_BS"/>
</dbReference>
<evidence type="ECO:0000259" key="19">
    <source>
        <dbReference type="PROSITE" id="PS51085"/>
    </source>
</evidence>
<dbReference type="SUPFAM" id="SSF63380">
    <property type="entry name" value="Riboflavin synthase domain-like"/>
    <property type="match status" value="1"/>
</dbReference>
<comment type="similarity">
    <text evidence="18">In the N-terminal section; belongs to the FAD-binding oxidoreductase type 6 family.</text>
</comment>
<dbReference type="SUPFAM" id="SSF54292">
    <property type="entry name" value="2Fe-2S ferredoxin-like"/>
    <property type="match status" value="1"/>
</dbReference>
<proteinExistence type="inferred from homology"/>
<dbReference type="AlphaFoldDB" id="A0A2T5B3R9"/>
<comment type="cofactor">
    <cofactor evidence="2">
        <name>FAD</name>
        <dbReference type="ChEBI" id="CHEBI:57692"/>
    </cofactor>
</comment>
<comment type="catalytic activity">
    <reaction evidence="17">
        <text>2 nitric oxide + NADPH + 2 O2 = 2 nitrate + NADP(+) + H(+)</text>
        <dbReference type="Rhea" id="RHEA:19465"/>
        <dbReference type="ChEBI" id="CHEBI:15378"/>
        <dbReference type="ChEBI" id="CHEBI:15379"/>
        <dbReference type="ChEBI" id="CHEBI:16480"/>
        <dbReference type="ChEBI" id="CHEBI:17632"/>
        <dbReference type="ChEBI" id="CHEBI:57783"/>
        <dbReference type="ChEBI" id="CHEBI:58349"/>
        <dbReference type="EC" id="1.14.12.17"/>
    </reaction>
</comment>
<dbReference type="InterPro" id="IPR001433">
    <property type="entry name" value="OxRdtase_FAD/NAD-bd"/>
</dbReference>
<dbReference type="InterPro" id="IPR050415">
    <property type="entry name" value="MRET"/>
</dbReference>
<name>A0A2T5B3R9_MYCDI</name>
<dbReference type="GO" id="GO:0046872">
    <property type="term" value="F:metal ion binding"/>
    <property type="evidence" value="ECO:0007669"/>
    <property type="project" value="UniProtKB-KW"/>
</dbReference>
<evidence type="ECO:0000256" key="3">
    <source>
        <dbReference type="ARBA" id="ARBA00006401"/>
    </source>
</evidence>
<dbReference type="RefSeq" id="WP_108003928.1">
    <property type="nucleotide sequence ID" value="NZ_JBHEEX010000005.1"/>
</dbReference>
<feature type="domain" description="2Fe-2S ferredoxin-type" evidence="19">
    <location>
        <begin position="285"/>
        <end position="369"/>
    </location>
</feature>
<sequence length="369" mass="40062">MSDAQASRFRPFEVVAKVRESATITSFHLAPLERQHWRPFEAGQFLTIRVPDRISGGHVLRNYTVSSSPREEGVYRITVKREASPAAGTPDGVSSCWLHDEIEPGAVVDIDGPRGAFKLNSESKRPVVLLSGGVGLTPTVSMLKVLATESDRPVWFIHACDSGAVHALEKEVEALAAVRSGIKVHYCYRFPSDDDVQQARCHSTGFISRETIQSLLPLDDYDVYMCGPPPFMQAMYKLLLGLGVKKENIAYEFFGPASLLSEGEQQAAKAATVAEAPPVANDDGDGIRIVLEKSGRSFAWNEASESILAFLETQGVEPEFSCRAGVCGSCVQGLVSGEVDYTEEPLDELPAGRVLLCCSKPKSSVVLDL</sequence>
<keyword evidence="10" id="KW-0521">NADP</keyword>
<evidence type="ECO:0000256" key="2">
    <source>
        <dbReference type="ARBA" id="ARBA00001974"/>
    </source>
</evidence>
<keyword evidence="13" id="KW-0411">Iron-sulfur</keyword>
<dbReference type="GO" id="GO:0008941">
    <property type="term" value="F:nitric oxide dioxygenase NAD(P)H activity"/>
    <property type="evidence" value="ECO:0007669"/>
    <property type="project" value="UniProtKB-EC"/>
</dbReference>
<evidence type="ECO:0000256" key="12">
    <source>
        <dbReference type="ARBA" id="ARBA00023004"/>
    </source>
</evidence>
<dbReference type="InterPro" id="IPR039261">
    <property type="entry name" value="FNR_nucleotide-bd"/>
</dbReference>
<feature type="domain" description="FAD-binding FR-type" evidence="20">
    <location>
        <begin position="7"/>
        <end position="120"/>
    </location>
</feature>
<dbReference type="Gene3D" id="3.40.50.80">
    <property type="entry name" value="Nucleotide-binding domain of ferredoxin-NADP reductase (FNR) module"/>
    <property type="match status" value="1"/>
</dbReference>
<evidence type="ECO:0000256" key="10">
    <source>
        <dbReference type="ARBA" id="ARBA00022857"/>
    </source>
</evidence>
<evidence type="ECO:0000256" key="13">
    <source>
        <dbReference type="ARBA" id="ARBA00023014"/>
    </source>
</evidence>
<dbReference type="PROSITE" id="PS51384">
    <property type="entry name" value="FAD_FR"/>
    <property type="match status" value="1"/>
</dbReference>
<gene>
    <name evidence="21" type="ORF">C7449_106299</name>
</gene>
<keyword evidence="14" id="KW-0520">NAD</keyword>
<dbReference type="EC" id="1.14.12.17" evidence="4"/>
<keyword evidence="7" id="KW-0001">2Fe-2S</keyword>
<evidence type="ECO:0000256" key="9">
    <source>
        <dbReference type="ARBA" id="ARBA00022827"/>
    </source>
</evidence>
<evidence type="ECO:0000256" key="6">
    <source>
        <dbReference type="ARBA" id="ARBA00022630"/>
    </source>
</evidence>
<dbReference type="PANTHER" id="PTHR47354">
    <property type="entry name" value="NADH OXIDOREDUCTASE HCR"/>
    <property type="match status" value="1"/>
</dbReference>
<dbReference type="CDD" id="cd00207">
    <property type="entry name" value="fer2"/>
    <property type="match status" value="1"/>
</dbReference>
<dbReference type="Gene3D" id="3.10.20.30">
    <property type="match status" value="1"/>
</dbReference>
<dbReference type="InterPro" id="IPR008333">
    <property type="entry name" value="Cbr1-like_FAD-bd_dom"/>
</dbReference>
<keyword evidence="5" id="KW-0349">Heme</keyword>
<evidence type="ECO:0000256" key="18">
    <source>
        <dbReference type="ARBA" id="ARBA00061434"/>
    </source>
</evidence>
<comment type="caution">
    <text evidence="21">The sequence shown here is derived from an EMBL/GenBank/DDBJ whole genome shotgun (WGS) entry which is preliminary data.</text>
</comment>
<dbReference type="FunFam" id="3.40.50.80:FF:000010">
    <property type="entry name" value="Flavohemoprotein"/>
    <property type="match status" value="1"/>
</dbReference>
<dbReference type="InterPro" id="IPR012675">
    <property type="entry name" value="Beta-grasp_dom_sf"/>
</dbReference>
<dbReference type="PROSITE" id="PS00197">
    <property type="entry name" value="2FE2S_FER_1"/>
    <property type="match status" value="1"/>
</dbReference>
<keyword evidence="12" id="KW-0408">Iron</keyword>
<keyword evidence="9" id="KW-0274">FAD</keyword>
<dbReference type="CDD" id="cd06184">
    <property type="entry name" value="flavohem_like_fad_nad_binding"/>
    <property type="match status" value="1"/>
</dbReference>
<dbReference type="Gene3D" id="2.40.30.10">
    <property type="entry name" value="Translation factors"/>
    <property type="match status" value="1"/>
</dbReference>
<organism evidence="21 22">
    <name type="scientific">Mycoplana dimorpha</name>
    <dbReference type="NCBI Taxonomy" id="28320"/>
    <lineage>
        <taxon>Bacteria</taxon>
        <taxon>Pseudomonadati</taxon>
        <taxon>Pseudomonadota</taxon>
        <taxon>Alphaproteobacteria</taxon>
        <taxon>Hyphomicrobiales</taxon>
        <taxon>Rhizobiaceae</taxon>
        <taxon>Mycoplana</taxon>
    </lineage>
</organism>
<dbReference type="Proteomes" id="UP000241247">
    <property type="component" value="Unassembled WGS sequence"/>
</dbReference>
<dbReference type="InterPro" id="IPR036010">
    <property type="entry name" value="2Fe-2S_ferredoxin-like_sf"/>
</dbReference>
<evidence type="ECO:0000256" key="7">
    <source>
        <dbReference type="ARBA" id="ARBA00022714"/>
    </source>
</evidence>
<dbReference type="PROSITE" id="PS51085">
    <property type="entry name" value="2FE2S_FER_2"/>
    <property type="match status" value="1"/>
</dbReference>
<comment type="cofactor">
    <cofactor evidence="15">
        <name>[2Fe-2S] cluster</name>
        <dbReference type="ChEBI" id="CHEBI:190135"/>
    </cofactor>
</comment>
<evidence type="ECO:0000256" key="14">
    <source>
        <dbReference type="ARBA" id="ARBA00023027"/>
    </source>
</evidence>
<evidence type="ECO:0000256" key="4">
    <source>
        <dbReference type="ARBA" id="ARBA00012229"/>
    </source>
</evidence>
<dbReference type="InterPro" id="IPR001709">
    <property type="entry name" value="Flavoprot_Pyr_Nucl_cyt_Rdtase"/>
</dbReference>
<dbReference type="PRINTS" id="PR00371">
    <property type="entry name" value="FPNCR"/>
</dbReference>
<dbReference type="InterPro" id="IPR017927">
    <property type="entry name" value="FAD-bd_FR_type"/>
</dbReference>
<dbReference type="GO" id="GO:0051537">
    <property type="term" value="F:2 iron, 2 sulfur cluster binding"/>
    <property type="evidence" value="ECO:0007669"/>
    <property type="project" value="UniProtKB-KW"/>
</dbReference>
<dbReference type="Pfam" id="PF00175">
    <property type="entry name" value="NAD_binding_1"/>
    <property type="match status" value="1"/>
</dbReference>
<evidence type="ECO:0000256" key="15">
    <source>
        <dbReference type="ARBA" id="ARBA00034078"/>
    </source>
</evidence>
<comment type="similarity">
    <text evidence="3">In the C-terminal section; belongs to the flavoprotein pyridine nucleotide cytochrome reductase family.</text>
</comment>
<dbReference type="InterPro" id="IPR017938">
    <property type="entry name" value="Riboflavin_synthase-like_b-brl"/>
</dbReference>
<evidence type="ECO:0000313" key="22">
    <source>
        <dbReference type="Proteomes" id="UP000241247"/>
    </source>
</evidence>
<evidence type="ECO:0000256" key="1">
    <source>
        <dbReference type="ARBA" id="ARBA00001970"/>
    </source>
</evidence>
<dbReference type="SUPFAM" id="SSF52343">
    <property type="entry name" value="Ferredoxin reductase-like, C-terminal NADP-linked domain"/>
    <property type="match status" value="1"/>
</dbReference>
<evidence type="ECO:0000256" key="8">
    <source>
        <dbReference type="ARBA" id="ARBA00022723"/>
    </source>
</evidence>
<accession>A0A2T5B3R9</accession>
<evidence type="ECO:0000256" key="17">
    <source>
        <dbReference type="ARBA" id="ARBA00049433"/>
    </source>
</evidence>
<comment type="cofactor">
    <cofactor evidence="1">
        <name>heme b</name>
        <dbReference type="ChEBI" id="CHEBI:60344"/>
    </cofactor>
</comment>
<dbReference type="EMBL" id="PZZZ01000006">
    <property type="protein sequence ID" value="PTM93613.1"/>
    <property type="molecule type" value="Genomic_DNA"/>
</dbReference>
<evidence type="ECO:0000259" key="20">
    <source>
        <dbReference type="PROSITE" id="PS51384"/>
    </source>
</evidence>
<evidence type="ECO:0000313" key="21">
    <source>
        <dbReference type="EMBL" id="PTM93613.1"/>
    </source>
</evidence>
<dbReference type="PRINTS" id="PR00406">
    <property type="entry name" value="CYTB5RDTASE"/>
</dbReference>
<comment type="catalytic activity">
    <reaction evidence="16">
        <text>2 nitric oxide + NADH + 2 O2 = 2 nitrate + NAD(+) + H(+)</text>
        <dbReference type="Rhea" id="RHEA:19469"/>
        <dbReference type="ChEBI" id="CHEBI:15378"/>
        <dbReference type="ChEBI" id="CHEBI:15379"/>
        <dbReference type="ChEBI" id="CHEBI:16480"/>
        <dbReference type="ChEBI" id="CHEBI:17632"/>
        <dbReference type="ChEBI" id="CHEBI:57540"/>
        <dbReference type="ChEBI" id="CHEBI:57945"/>
        <dbReference type="EC" id="1.14.12.17"/>
    </reaction>
</comment>
<dbReference type="Pfam" id="PF00970">
    <property type="entry name" value="FAD_binding_6"/>
    <property type="match status" value="1"/>
</dbReference>
<keyword evidence="8" id="KW-0479">Metal-binding</keyword>
<reference evidence="21 22" key="1">
    <citation type="submission" date="2018-04" db="EMBL/GenBank/DDBJ databases">
        <title>Genomic Encyclopedia of Type Strains, Phase IV (KMG-IV): sequencing the most valuable type-strain genomes for metagenomic binning, comparative biology and taxonomic classification.</title>
        <authorList>
            <person name="Goeker M."/>
        </authorList>
    </citation>
    <scope>NUCLEOTIDE SEQUENCE [LARGE SCALE GENOMIC DNA]</scope>
    <source>
        <strain evidence="21 22">DSM 7138</strain>
    </source>
</reference>
<dbReference type="InterPro" id="IPR001041">
    <property type="entry name" value="2Fe-2S_ferredoxin-type"/>
</dbReference>
<evidence type="ECO:0000256" key="11">
    <source>
        <dbReference type="ARBA" id="ARBA00023002"/>
    </source>
</evidence>
<dbReference type="Pfam" id="PF00111">
    <property type="entry name" value="Fer2"/>
    <property type="match status" value="1"/>
</dbReference>
<keyword evidence="11" id="KW-0560">Oxidoreductase</keyword>
<dbReference type="OrthoDB" id="9786134at2"/>
<keyword evidence="22" id="KW-1185">Reference proteome</keyword>
<dbReference type="PANTHER" id="PTHR47354:SF6">
    <property type="entry name" value="NADH OXIDOREDUCTASE HCR"/>
    <property type="match status" value="1"/>
</dbReference>
<evidence type="ECO:0000256" key="16">
    <source>
        <dbReference type="ARBA" id="ARBA00048649"/>
    </source>
</evidence>